<dbReference type="EMBL" id="JBBPBK010000007">
    <property type="protein sequence ID" value="KAK9281678.1"/>
    <property type="molecule type" value="Genomic_DNA"/>
</dbReference>
<proteinExistence type="predicted"/>
<accession>A0AAP0X0V8</accession>
<evidence type="ECO:0000313" key="3">
    <source>
        <dbReference type="Proteomes" id="UP001415857"/>
    </source>
</evidence>
<dbReference type="PANTHER" id="PTHR35461:SF1">
    <property type="entry name" value="LOW PROTEIN: ATP-DEPENDENT RNA HELICASE-LIKE PROTEIN"/>
    <property type="match status" value="1"/>
</dbReference>
<feature type="region of interest" description="Disordered" evidence="1">
    <location>
        <begin position="109"/>
        <end position="130"/>
    </location>
</feature>
<protein>
    <submittedName>
        <fullName evidence="2">Uncharacterized protein</fullName>
    </submittedName>
</protein>
<dbReference type="Proteomes" id="UP001415857">
    <property type="component" value="Unassembled WGS sequence"/>
</dbReference>
<reference evidence="2 3" key="1">
    <citation type="journal article" date="2024" name="Plant J.">
        <title>Genome sequences and population genomics reveal climatic adaptation and genomic divergence between two closely related sweetgum species.</title>
        <authorList>
            <person name="Xu W.Q."/>
            <person name="Ren C.Q."/>
            <person name="Zhang X.Y."/>
            <person name="Comes H.P."/>
            <person name="Liu X.H."/>
            <person name="Li Y.G."/>
            <person name="Kettle C.J."/>
            <person name="Jalonen R."/>
            <person name="Gaisberger H."/>
            <person name="Ma Y.Z."/>
            <person name="Qiu Y.X."/>
        </authorList>
    </citation>
    <scope>NUCLEOTIDE SEQUENCE [LARGE SCALE GENOMIC DNA]</scope>
    <source>
        <strain evidence="2">Hangzhou</strain>
    </source>
</reference>
<sequence>MMLRKSIDKTKNFFHSTLQNLKSYLFGGYKKLPRASSFNPFSRSCSCSNLKNHQLDHFYADVSGRLESDQDKEKKTEKKSTMSAKEPMMEEDASSGSFMTFAKRSPVKIKQEEGGKEEKNIRHSHDRKVKEACSRSANGGGYLLPQKMKELEMMDEGNVEHVLDVEEVLHYYSRLRSPVYLDIVDKFFVDMYSECSRPQASVSINNSKRRLGPLKL</sequence>
<evidence type="ECO:0000256" key="1">
    <source>
        <dbReference type="SAM" id="MobiDB-lite"/>
    </source>
</evidence>
<comment type="caution">
    <text evidence="2">The sequence shown here is derived from an EMBL/GenBank/DDBJ whole genome shotgun (WGS) entry which is preliminary data.</text>
</comment>
<dbReference type="AlphaFoldDB" id="A0AAP0X0V8"/>
<evidence type="ECO:0000313" key="2">
    <source>
        <dbReference type="EMBL" id="KAK9281678.1"/>
    </source>
</evidence>
<organism evidence="2 3">
    <name type="scientific">Liquidambar formosana</name>
    <name type="common">Formosan gum</name>
    <dbReference type="NCBI Taxonomy" id="63359"/>
    <lineage>
        <taxon>Eukaryota</taxon>
        <taxon>Viridiplantae</taxon>
        <taxon>Streptophyta</taxon>
        <taxon>Embryophyta</taxon>
        <taxon>Tracheophyta</taxon>
        <taxon>Spermatophyta</taxon>
        <taxon>Magnoliopsida</taxon>
        <taxon>eudicotyledons</taxon>
        <taxon>Gunneridae</taxon>
        <taxon>Pentapetalae</taxon>
        <taxon>Saxifragales</taxon>
        <taxon>Altingiaceae</taxon>
        <taxon>Liquidambar</taxon>
    </lineage>
</organism>
<name>A0AAP0X0V8_LIQFO</name>
<feature type="region of interest" description="Disordered" evidence="1">
    <location>
        <begin position="64"/>
        <end position="89"/>
    </location>
</feature>
<feature type="compositionally biased region" description="Basic and acidic residues" evidence="1">
    <location>
        <begin position="64"/>
        <end position="80"/>
    </location>
</feature>
<dbReference type="PANTHER" id="PTHR35461">
    <property type="entry name" value="BNAANNG14610D PROTEIN"/>
    <property type="match status" value="1"/>
</dbReference>
<keyword evidence="3" id="KW-1185">Reference proteome</keyword>
<gene>
    <name evidence="2" type="ORF">L1049_004582</name>
</gene>